<protein>
    <submittedName>
        <fullName evidence="1">Uncharacterized protein</fullName>
    </submittedName>
</protein>
<keyword evidence="2" id="KW-1185">Reference proteome</keyword>
<evidence type="ECO:0000313" key="1">
    <source>
        <dbReference type="EMBL" id="PBK88766.1"/>
    </source>
</evidence>
<dbReference type="InParanoid" id="A0A2H3DMU4"/>
<dbReference type="EMBL" id="KZ293671">
    <property type="protein sequence ID" value="PBK88766.1"/>
    <property type="molecule type" value="Genomic_DNA"/>
</dbReference>
<dbReference type="Proteomes" id="UP000217790">
    <property type="component" value="Unassembled WGS sequence"/>
</dbReference>
<sequence>MEKSSRYTSFMTGLRGCLLQLKETIKSRIETTNIGTADEKGYNDDFGLRVVPAVLANAHFGKVQRRKDLLQFWNSAASDLRVAHWRVLLPSYAAMVVCQACGPSFHSQGRGRG</sequence>
<reference evidence="2" key="1">
    <citation type="journal article" date="2017" name="Nat. Ecol. Evol.">
        <title>Genome expansion and lineage-specific genetic innovations in the forest pathogenic fungi Armillaria.</title>
        <authorList>
            <person name="Sipos G."/>
            <person name="Prasanna A.N."/>
            <person name="Walter M.C."/>
            <person name="O'Connor E."/>
            <person name="Balint B."/>
            <person name="Krizsan K."/>
            <person name="Kiss B."/>
            <person name="Hess J."/>
            <person name="Varga T."/>
            <person name="Slot J."/>
            <person name="Riley R."/>
            <person name="Boka B."/>
            <person name="Rigling D."/>
            <person name="Barry K."/>
            <person name="Lee J."/>
            <person name="Mihaltcheva S."/>
            <person name="LaButti K."/>
            <person name="Lipzen A."/>
            <person name="Waldron R."/>
            <person name="Moloney N.M."/>
            <person name="Sperisen C."/>
            <person name="Kredics L."/>
            <person name="Vagvoelgyi C."/>
            <person name="Patrignani A."/>
            <person name="Fitzpatrick D."/>
            <person name="Nagy I."/>
            <person name="Doyle S."/>
            <person name="Anderson J.B."/>
            <person name="Grigoriev I.V."/>
            <person name="Gueldener U."/>
            <person name="Muensterkoetter M."/>
            <person name="Nagy L.G."/>
        </authorList>
    </citation>
    <scope>NUCLEOTIDE SEQUENCE [LARGE SCALE GENOMIC DNA]</scope>
    <source>
        <strain evidence="2">Ar21-2</strain>
    </source>
</reference>
<organism evidence="1 2">
    <name type="scientific">Armillaria gallica</name>
    <name type="common">Bulbous honey fungus</name>
    <name type="synonym">Armillaria bulbosa</name>
    <dbReference type="NCBI Taxonomy" id="47427"/>
    <lineage>
        <taxon>Eukaryota</taxon>
        <taxon>Fungi</taxon>
        <taxon>Dikarya</taxon>
        <taxon>Basidiomycota</taxon>
        <taxon>Agaricomycotina</taxon>
        <taxon>Agaricomycetes</taxon>
        <taxon>Agaricomycetidae</taxon>
        <taxon>Agaricales</taxon>
        <taxon>Marasmiineae</taxon>
        <taxon>Physalacriaceae</taxon>
        <taxon>Armillaria</taxon>
    </lineage>
</organism>
<gene>
    <name evidence="1" type="ORF">ARMGADRAFT_356512</name>
</gene>
<name>A0A2H3DMU4_ARMGA</name>
<proteinExistence type="predicted"/>
<dbReference type="AlphaFoldDB" id="A0A2H3DMU4"/>
<accession>A0A2H3DMU4</accession>
<evidence type="ECO:0000313" key="2">
    <source>
        <dbReference type="Proteomes" id="UP000217790"/>
    </source>
</evidence>